<dbReference type="InterPro" id="IPR001245">
    <property type="entry name" value="Ser-Thr/Tyr_kinase_cat_dom"/>
</dbReference>
<keyword evidence="12 21" id="KW-1133">Transmembrane helix</keyword>
<dbReference type="InterPro" id="IPR000719">
    <property type="entry name" value="Prot_kinase_dom"/>
</dbReference>
<keyword evidence="10 20" id="KW-0378">Hydrolase</keyword>
<dbReference type="Pfam" id="PF07714">
    <property type="entry name" value="PK_Tyr_Ser-Thr"/>
    <property type="match status" value="1"/>
</dbReference>
<dbReference type="OrthoDB" id="6020543at2759"/>
<evidence type="ECO:0000313" key="25">
    <source>
        <dbReference type="Proteomes" id="UP000228380"/>
    </source>
</evidence>
<dbReference type="InterPro" id="IPR045321">
    <property type="entry name" value="Cts1-like"/>
</dbReference>
<dbReference type="SMART" id="SM00220">
    <property type="entry name" value="S_TKc"/>
    <property type="match status" value="1"/>
</dbReference>
<evidence type="ECO:0000256" key="1">
    <source>
        <dbReference type="ARBA" id="ARBA00000822"/>
    </source>
</evidence>
<evidence type="ECO:0000256" key="5">
    <source>
        <dbReference type="ARBA" id="ARBA00022679"/>
    </source>
</evidence>
<proteinExistence type="predicted"/>
<dbReference type="PROSITE" id="PS00107">
    <property type="entry name" value="PROTEIN_KINASE_ATP"/>
    <property type="match status" value="1"/>
</dbReference>
<protein>
    <recommendedName>
        <fullName evidence="3">chitinase</fullName>
        <ecNumber evidence="3">3.2.1.14</ecNumber>
    </recommendedName>
</protein>
<dbReference type="AlphaFoldDB" id="A0A8B8IZK0"/>
<evidence type="ECO:0000256" key="17">
    <source>
        <dbReference type="ARBA" id="ARBA00023295"/>
    </source>
</evidence>
<evidence type="ECO:0000256" key="16">
    <source>
        <dbReference type="ARBA" id="ARBA00023180"/>
    </source>
</evidence>
<dbReference type="InterPro" id="IPR011009">
    <property type="entry name" value="Kinase-like_dom_sf"/>
</dbReference>
<dbReference type="Pfam" id="PF00704">
    <property type="entry name" value="Glyco_hydro_18"/>
    <property type="match status" value="1"/>
</dbReference>
<evidence type="ECO:0000256" key="15">
    <source>
        <dbReference type="ARBA" id="ARBA00023157"/>
    </source>
</evidence>
<reference evidence="25" key="1">
    <citation type="journal article" date="2019" name="Nat. Commun.">
        <title>Genome-wide association mapping of date palm fruit traits.</title>
        <authorList>
            <person name="Hazzouri K.M."/>
            <person name="Gros-Balthazard M."/>
            <person name="Flowers J.M."/>
            <person name="Copetti D."/>
            <person name="Lemansour A."/>
            <person name="Lebrun M."/>
            <person name="Masmoudi K."/>
            <person name="Ferrand S."/>
            <person name="Dhar M.I."/>
            <person name="Fresquez Z.A."/>
            <person name="Rosas U."/>
            <person name="Zhang J."/>
            <person name="Talag J."/>
            <person name="Lee S."/>
            <person name="Kudrna D."/>
            <person name="Powell R.F."/>
            <person name="Leitch I.J."/>
            <person name="Krueger R.R."/>
            <person name="Wing R.A."/>
            <person name="Amiri K.M.A."/>
            <person name="Purugganan M.D."/>
        </authorList>
    </citation>
    <scope>NUCLEOTIDE SEQUENCE [LARGE SCALE GENOMIC DNA]</scope>
    <source>
        <strain evidence="25">cv. Khalas</strain>
    </source>
</reference>
<dbReference type="InterPro" id="IPR045874">
    <property type="entry name" value="LRK10/LRL21-25-like"/>
</dbReference>
<evidence type="ECO:0000256" key="3">
    <source>
        <dbReference type="ARBA" id="ARBA00012729"/>
    </source>
</evidence>
<dbReference type="RefSeq" id="XP_026656591.2">
    <property type="nucleotide sequence ID" value="XM_026800790.2"/>
</dbReference>
<dbReference type="InterPro" id="IPR032872">
    <property type="entry name" value="WAK_assoc_C"/>
</dbReference>
<keyword evidence="7 22" id="KW-0732">Signal</keyword>
<dbReference type="EC" id="3.2.1.14" evidence="3"/>
<dbReference type="PROSITE" id="PS51910">
    <property type="entry name" value="GH18_2"/>
    <property type="match status" value="1"/>
</dbReference>
<evidence type="ECO:0000256" key="10">
    <source>
        <dbReference type="ARBA" id="ARBA00022801"/>
    </source>
</evidence>
<keyword evidence="14 21" id="KW-0472">Membrane</keyword>
<dbReference type="GO" id="GO:0008843">
    <property type="term" value="F:endochitinase activity"/>
    <property type="evidence" value="ECO:0007669"/>
    <property type="project" value="UniProtKB-EC"/>
</dbReference>
<organism evidence="25 26">
    <name type="scientific">Phoenix dactylifera</name>
    <name type="common">Date palm</name>
    <dbReference type="NCBI Taxonomy" id="42345"/>
    <lineage>
        <taxon>Eukaryota</taxon>
        <taxon>Viridiplantae</taxon>
        <taxon>Streptophyta</taxon>
        <taxon>Embryophyta</taxon>
        <taxon>Tracheophyta</taxon>
        <taxon>Spermatophyta</taxon>
        <taxon>Magnoliopsida</taxon>
        <taxon>Liliopsida</taxon>
        <taxon>Arecaceae</taxon>
        <taxon>Coryphoideae</taxon>
        <taxon>Phoeniceae</taxon>
        <taxon>Phoenix</taxon>
    </lineage>
</organism>
<keyword evidence="8 19" id="KW-0547">Nucleotide-binding</keyword>
<dbReference type="CDD" id="cd02877">
    <property type="entry name" value="GH18_hevamine_XipI_class_III"/>
    <property type="match status" value="1"/>
</dbReference>
<keyword evidence="15" id="KW-1015">Disulfide bond</keyword>
<dbReference type="GO" id="GO:0000272">
    <property type="term" value="P:polysaccharide catabolic process"/>
    <property type="evidence" value="ECO:0007669"/>
    <property type="project" value="UniProtKB-KW"/>
</dbReference>
<feature type="domain" description="GH18" evidence="24">
    <location>
        <begin position="22"/>
        <end position="297"/>
    </location>
</feature>
<feature type="signal peptide" evidence="22">
    <location>
        <begin position="1"/>
        <end position="21"/>
    </location>
</feature>
<keyword evidence="18" id="KW-0624">Polysaccharide degradation</keyword>
<dbReference type="FunFam" id="1.10.510.10:FF:000590">
    <property type="entry name" value="PR5-like receptor kinase"/>
    <property type="match status" value="1"/>
</dbReference>
<keyword evidence="6 21" id="KW-0812">Transmembrane</keyword>
<keyword evidence="4" id="KW-0723">Serine/threonine-protein kinase</keyword>
<evidence type="ECO:0000256" key="13">
    <source>
        <dbReference type="ARBA" id="ARBA00023024"/>
    </source>
</evidence>
<comment type="catalytic activity">
    <reaction evidence="1">
        <text>Random endo-hydrolysis of N-acetyl-beta-D-glucosaminide (1-&gt;4)-beta-linkages in chitin and chitodextrins.</text>
        <dbReference type="EC" id="3.2.1.14"/>
    </reaction>
</comment>
<evidence type="ECO:0000256" key="21">
    <source>
        <dbReference type="SAM" id="Phobius"/>
    </source>
</evidence>
<accession>A0A8B8IZK0</accession>
<name>A0A8B8IZK0_PHODC</name>
<dbReference type="Proteomes" id="UP000228380">
    <property type="component" value="Chromosome 4"/>
</dbReference>
<evidence type="ECO:0000256" key="19">
    <source>
        <dbReference type="PROSITE-ProRule" id="PRU10141"/>
    </source>
</evidence>
<feature type="transmembrane region" description="Helical" evidence="21">
    <location>
        <begin position="355"/>
        <end position="378"/>
    </location>
</feature>
<sequence>MASKLLFPLLLLLALVGGSHAGSIAVYWGQNGNEGTLASACATGLYSYVNIAFLTTFGNGQTPVLNLAGHCSPSDGTCETISSDIQSCQSRGVKVLLSLGGSSGSYSLTSAADAQSVANYLWNNYLGGSSSSRPLGAAVLDGIDFDNEATNGDYFDDLAKALSQFSSRKKKVYLSAAPQCPYPDAHVNTALKTGLFDYVWIQFYNNPPCEYTSGDISKLTSAWKTWTSSVTATNFFLGVPASTAVAGSGYIPPSALTSQVLPAIKSTAKYGGIMVWNRYYDEQNNYSATVKNSHCPNGSALGSCLSGNRSEDCAECITSGGQCGYDNNTRSFMCICRDRTHLRSCRSHDPRKTGIMIGAITAAAGLSLGFFLLLVYFLRYRKSHSKNVQNVEELLHKYGSLVPKRYKYSEIKRMTKSFSHKLGQGGYGNVFKGNLCDGRLVAVKVLNESKGNGEEFINEVVSIGRTFHVNIVCLLGFCLKGSKRALVYEFMPNGSLEKFIYTEIPDAKIKLGWEKLYEIAIGIARGLEYLHRGCSTRIVHFDIKPHNILLDQDFCPKISDFGLAKLCPPKESIISVVGARGTVGYIAPEVFSRNFGVVSSKSDVYSYGMMVLEMVGGRKNINARVENTSEIYFPHWVYDHLDHYDTLEACGVTNETEVIAKKMIIVGLWCIQMQPADRPSISRVVNMLEGSISDLQMPPKP</sequence>
<evidence type="ECO:0000256" key="14">
    <source>
        <dbReference type="ARBA" id="ARBA00023136"/>
    </source>
</evidence>
<evidence type="ECO:0000256" key="4">
    <source>
        <dbReference type="ARBA" id="ARBA00022527"/>
    </source>
</evidence>
<keyword evidence="13" id="KW-0146">Chitin degradation</keyword>
<keyword evidence="11 19" id="KW-0067">ATP-binding</keyword>
<evidence type="ECO:0000256" key="12">
    <source>
        <dbReference type="ARBA" id="ARBA00022989"/>
    </source>
</evidence>
<dbReference type="InterPro" id="IPR008271">
    <property type="entry name" value="Ser/Thr_kinase_AS"/>
</dbReference>
<evidence type="ECO:0000256" key="18">
    <source>
        <dbReference type="ARBA" id="ARBA00023326"/>
    </source>
</evidence>
<dbReference type="Gene3D" id="3.30.200.20">
    <property type="entry name" value="Phosphorylase Kinase, domain 1"/>
    <property type="match status" value="1"/>
</dbReference>
<dbReference type="SUPFAM" id="SSF51445">
    <property type="entry name" value="(Trans)glycosidases"/>
    <property type="match status" value="1"/>
</dbReference>
<dbReference type="GO" id="GO:0005524">
    <property type="term" value="F:ATP binding"/>
    <property type="evidence" value="ECO:0007669"/>
    <property type="project" value="UniProtKB-UniRule"/>
</dbReference>
<feature type="chain" id="PRO_5034298092" description="chitinase" evidence="22">
    <location>
        <begin position="22"/>
        <end position="701"/>
    </location>
</feature>
<evidence type="ECO:0000256" key="22">
    <source>
        <dbReference type="SAM" id="SignalP"/>
    </source>
</evidence>
<dbReference type="PROSITE" id="PS00108">
    <property type="entry name" value="PROTEIN_KINASE_ST"/>
    <property type="match status" value="1"/>
</dbReference>
<evidence type="ECO:0000256" key="20">
    <source>
        <dbReference type="RuleBase" id="RU000489"/>
    </source>
</evidence>
<feature type="binding site" evidence="19">
    <location>
        <position position="444"/>
    </location>
    <ligand>
        <name>ATP</name>
        <dbReference type="ChEBI" id="CHEBI:30616"/>
    </ligand>
</feature>
<reference evidence="26" key="2">
    <citation type="submission" date="2025-08" db="UniProtKB">
        <authorList>
            <consortium name="RefSeq"/>
        </authorList>
    </citation>
    <scope>IDENTIFICATION</scope>
    <source>
        <tissue evidence="26">Young leaves</tissue>
    </source>
</reference>
<dbReference type="GO" id="GO:0004674">
    <property type="term" value="F:protein serine/threonine kinase activity"/>
    <property type="evidence" value="ECO:0007669"/>
    <property type="project" value="UniProtKB-KW"/>
</dbReference>
<dbReference type="SUPFAM" id="SSF56112">
    <property type="entry name" value="Protein kinase-like (PK-like)"/>
    <property type="match status" value="1"/>
</dbReference>
<evidence type="ECO:0000256" key="6">
    <source>
        <dbReference type="ARBA" id="ARBA00022692"/>
    </source>
</evidence>
<evidence type="ECO:0000259" key="24">
    <source>
        <dbReference type="PROSITE" id="PS51910"/>
    </source>
</evidence>
<keyword evidence="18" id="KW-0119">Carbohydrate metabolism</keyword>
<gene>
    <name evidence="26" type="primary">LOC103696149</name>
</gene>
<feature type="domain" description="Protein kinase" evidence="23">
    <location>
        <begin position="416"/>
        <end position="692"/>
    </location>
</feature>
<dbReference type="PANTHER" id="PTHR27009">
    <property type="entry name" value="RUST RESISTANCE KINASE LR10-RELATED"/>
    <property type="match status" value="1"/>
</dbReference>
<dbReference type="Gene3D" id="3.20.20.80">
    <property type="entry name" value="Glycosidases"/>
    <property type="match status" value="1"/>
</dbReference>
<dbReference type="Pfam" id="PF14380">
    <property type="entry name" value="WAK_assoc"/>
    <property type="match status" value="1"/>
</dbReference>
<dbReference type="Gene3D" id="1.10.510.10">
    <property type="entry name" value="Transferase(Phosphotransferase) domain 1"/>
    <property type="match status" value="1"/>
</dbReference>
<evidence type="ECO:0000259" key="23">
    <source>
        <dbReference type="PROSITE" id="PS50011"/>
    </source>
</evidence>
<evidence type="ECO:0000256" key="8">
    <source>
        <dbReference type="ARBA" id="ARBA00022741"/>
    </source>
</evidence>
<evidence type="ECO:0000256" key="2">
    <source>
        <dbReference type="ARBA" id="ARBA00004479"/>
    </source>
</evidence>
<dbReference type="PROSITE" id="PS01095">
    <property type="entry name" value="GH18_1"/>
    <property type="match status" value="1"/>
</dbReference>
<dbReference type="PROSITE" id="PS50011">
    <property type="entry name" value="PROTEIN_KINASE_DOM"/>
    <property type="match status" value="1"/>
</dbReference>
<dbReference type="InterPro" id="IPR017853">
    <property type="entry name" value="GH"/>
</dbReference>
<dbReference type="GeneID" id="103696149"/>
<dbReference type="GO" id="GO:0006032">
    <property type="term" value="P:chitin catabolic process"/>
    <property type="evidence" value="ECO:0007669"/>
    <property type="project" value="UniProtKB-KW"/>
</dbReference>
<dbReference type="InterPro" id="IPR001223">
    <property type="entry name" value="Glyco_hydro18_cat"/>
</dbReference>
<dbReference type="InterPro" id="IPR017441">
    <property type="entry name" value="Protein_kinase_ATP_BS"/>
</dbReference>
<keyword evidence="25" id="KW-1185">Reference proteome</keyword>
<evidence type="ECO:0000256" key="11">
    <source>
        <dbReference type="ARBA" id="ARBA00022840"/>
    </source>
</evidence>
<evidence type="ECO:0000256" key="9">
    <source>
        <dbReference type="ARBA" id="ARBA00022777"/>
    </source>
</evidence>
<dbReference type="GO" id="GO:0016020">
    <property type="term" value="C:membrane"/>
    <property type="evidence" value="ECO:0007669"/>
    <property type="project" value="UniProtKB-SubCell"/>
</dbReference>
<dbReference type="FunFam" id="3.20.20.80:FF:000015">
    <property type="entry name" value="Acidic endochitinase SE2"/>
    <property type="match status" value="1"/>
</dbReference>
<comment type="subcellular location">
    <subcellularLocation>
        <location evidence="2">Membrane</location>
        <topology evidence="2">Single-pass type I membrane protein</topology>
    </subcellularLocation>
</comment>
<keyword evidence="17 20" id="KW-0326">Glycosidase</keyword>
<dbReference type="InterPro" id="IPR001579">
    <property type="entry name" value="Glyco_hydro_18_chit_AS"/>
</dbReference>
<evidence type="ECO:0000256" key="7">
    <source>
        <dbReference type="ARBA" id="ARBA00022729"/>
    </source>
</evidence>
<dbReference type="KEGG" id="pda:103696149"/>
<dbReference type="FunFam" id="3.30.200.20:FF:000178">
    <property type="entry name" value="serine/threonine-protein kinase PBS1-like"/>
    <property type="match status" value="1"/>
</dbReference>
<evidence type="ECO:0000313" key="26">
    <source>
        <dbReference type="RefSeq" id="XP_026656591.2"/>
    </source>
</evidence>
<keyword evidence="16" id="KW-0325">Glycoprotein</keyword>
<keyword evidence="5" id="KW-0808">Transferase</keyword>
<keyword evidence="9" id="KW-0418">Kinase</keyword>